<feature type="non-terminal residue" evidence="1">
    <location>
        <position position="1"/>
    </location>
</feature>
<dbReference type="EMBL" id="CATQJA010000578">
    <property type="protein sequence ID" value="CAJ0561692.1"/>
    <property type="molecule type" value="Genomic_DNA"/>
</dbReference>
<gene>
    <name evidence="1" type="ORF">MSPICULIGERA_LOCUS1903</name>
</gene>
<comment type="caution">
    <text evidence="1">The sequence shown here is derived from an EMBL/GenBank/DDBJ whole genome shotgun (WGS) entry which is preliminary data.</text>
</comment>
<keyword evidence="2" id="KW-1185">Reference proteome</keyword>
<dbReference type="AlphaFoldDB" id="A0AA36C6X7"/>
<evidence type="ECO:0000313" key="1">
    <source>
        <dbReference type="EMBL" id="CAJ0561692.1"/>
    </source>
</evidence>
<protein>
    <submittedName>
        <fullName evidence="1">Uncharacterized protein</fullName>
    </submittedName>
</protein>
<organism evidence="1 2">
    <name type="scientific">Mesorhabditis spiculigera</name>
    <dbReference type="NCBI Taxonomy" id="96644"/>
    <lineage>
        <taxon>Eukaryota</taxon>
        <taxon>Metazoa</taxon>
        <taxon>Ecdysozoa</taxon>
        <taxon>Nematoda</taxon>
        <taxon>Chromadorea</taxon>
        <taxon>Rhabditida</taxon>
        <taxon>Rhabditina</taxon>
        <taxon>Rhabditomorpha</taxon>
        <taxon>Rhabditoidea</taxon>
        <taxon>Rhabditidae</taxon>
        <taxon>Mesorhabditinae</taxon>
        <taxon>Mesorhabditis</taxon>
    </lineage>
</organism>
<reference evidence="1" key="1">
    <citation type="submission" date="2023-06" db="EMBL/GenBank/DDBJ databases">
        <authorList>
            <person name="Delattre M."/>
        </authorList>
    </citation>
    <scope>NUCLEOTIDE SEQUENCE</scope>
    <source>
        <strain evidence="1">AF72</strain>
    </source>
</reference>
<sequence length="94" mass="10606">MVLFTGQIILLHRIGHEEKIVLQSWDQTEEKLHALKKPFVPAPRPTFAGILMGDNNVLHGLDGSHWEDAVTNAVAQIEQLHKIPTKEELDEACF</sequence>
<dbReference type="Proteomes" id="UP001177023">
    <property type="component" value="Unassembled WGS sequence"/>
</dbReference>
<evidence type="ECO:0000313" key="2">
    <source>
        <dbReference type="Proteomes" id="UP001177023"/>
    </source>
</evidence>
<proteinExistence type="predicted"/>
<name>A0AA36C6X7_9BILA</name>
<accession>A0AA36C6X7</accession>